<protein>
    <recommendedName>
        <fullName evidence="12">Dopey N-terminal domain-containing protein</fullName>
    </recommendedName>
</protein>
<dbReference type="GO" id="GO:0005802">
    <property type="term" value="C:trans-Golgi network"/>
    <property type="evidence" value="ECO:0007669"/>
    <property type="project" value="TreeGrafter"/>
</dbReference>
<evidence type="ECO:0000313" key="10">
    <source>
        <dbReference type="EMBL" id="KAK5056559.1"/>
    </source>
</evidence>
<keyword evidence="11" id="KW-1185">Reference proteome</keyword>
<dbReference type="Pfam" id="PF24598">
    <property type="entry name" value="DOP1_C"/>
    <property type="match status" value="1"/>
</dbReference>
<evidence type="ECO:0000313" key="11">
    <source>
        <dbReference type="Proteomes" id="UP001358417"/>
    </source>
</evidence>
<dbReference type="Pfam" id="PF04118">
    <property type="entry name" value="Dopey_N"/>
    <property type="match status" value="1"/>
</dbReference>
<gene>
    <name evidence="10" type="ORF">LTR84_012090</name>
</gene>
<sequence>MATDSKAVRRYHAGVERALGLFDASNEWADYIAFLSRLAKSLQASPPDTDVPFKPTLAKYLALCLKPSLPAGVHQKCLEVYDLIFSLQGKDGLSRDLGLWLPGISQTLTFASLTTRPLFLSLYDEHILKLSSRTIRPALRAIILSLLPGIEEENSEDFDQTLRTFNRLREIFKVDEVEEFFWQSLFLASITSVNKRPGALVYLSRYLPKLGPKGSATSQPSNIESDDSMQPAINSVTTPEPGLLVRCFATGLQDDQQLVQRGFLDLLVSHLPLDSPILRSRVTSDDLDILVSAAMSVVLRRDMSLNRRLWTWFMGREDKREGSTEQAPDTTIALSPTTATRTVPSISSKHDFFVAQGLEPVTRSLQKMLSKQSASPAERARPFRIMLSLMDRWVIGRQPVDSLFIAAMRDLQQYQTTAPSQTSFDEVFRSANVFFDAIEPKVIAAQLFLLLRQRQLDLIEFILSNFSLQEDDMTAIHLPFLCLAISEILLEDCALPQTGKIDLSYDSQLVRLLDGLLTLLPPKTTDPTALTPGSTLPDEVLSKIERFYSQTSRTTTNQTPFLDTDATTQLLLRNIINCVLECLGGPAGPVLLSPLTGAVLKLVSKSGGQNALRELQLGSRLGKLLSMGTGELGQAYEVARTISKILDTLHNFDATLSTLTEHDIFYLTPALITQLWGVLLPSTPQFHVEAVELIWNLRSISKELLIVDSKLMELICLDAENDTALEDHMARFSTLWLHTRFPEVTIDFFSAKKRTNDDEVPWAMLRQPVLSILDGVQVNQDEDPRRIWLSTLPSLRPVFKIVHSVSVQDDSHPQLFLLSLHRISKLVTIARQSSLQRSDFFGPEGFGDTLLEYCTDILSTIKVQTAPARSALSILRLMIDDIDIRGKQSLIDLLIHHLSNPGEDVEFQEGILETLQGIFAKPSSEPPPNELIVVLMAGISSPKVDSMIDKWITLLCNTLPLCSTQNLFTNMLKLTSCFCGSIKRNFEHIQRLYGRAVSSTTVNGDSATVAAKNPEKSINNLLAGLEYILARAHTHLSDHNLASESSMPITTETTQSRSVANNRLTVILCMQDTIKLCGEIWAWRIVKRSTNTVSDTKSFNYMSSRLRTRTRKILEHLADAEPQECLETLMGMWVDGAKRGSEQVVSLNLMQSLDGARPKFMMPATFNAIYNRTNPAALDRSQKSSLSVDVSAPELMAFLIAYTSALEDDLLEEIWADCTAFLREVLANPMPHRQVLLRLLEFVAVLCKKMENTNFGEVVKMRRELADLCARLFTAIFTIRPVGLGLDSLPGRSSEESKMSTESFSIQRRNTLAVGNAIHILCDSLPVIGNVLGDSDRLYTAFSGIALHITGPALRAKQFPHTVNVDMLRLMRLMSKSQPNNKVWKKDVLEAFNDPKFFQTPFQLAEEGWLPLLRQVFLSEKGLMTELLARLTPPTTAGLMFGVGATAARTEADRRTQLTLKRIAILLLVGDIDTFAGDLTLIMRKLEELLTATVSSSPSSSTRGDIYTLLRTIVMSFSQVQLVGTWPIVDIELRDLFTSMRENSGKAEDGQDSTSTSTPASQLQGAKLLDLLLLLKPEEFQLHEWLFVTDTVDAVYPPPDFVSTAVADVMAFSTNGATSADVELPSASENEARKPWLCGDLSRSVDDVQSLLRPFFRHLSIHAFEDTYSLQEVDFEACRGDVLADVFVD</sequence>
<accession>A0AAV9NF62</accession>
<dbReference type="PANTHER" id="PTHR14042:SF24">
    <property type="entry name" value="PROTEIN DOPEY-1 HOMOLOG"/>
    <property type="match status" value="1"/>
</dbReference>
<dbReference type="GO" id="GO:0005768">
    <property type="term" value="C:endosome"/>
    <property type="evidence" value="ECO:0007669"/>
    <property type="project" value="TreeGrafter"/>
</dbReference>
<evidence type="ECO:0000256" key="2">
    <source>
        <dbReference type="ARBA" id="ARBA00022448"/>
    </source>
</evidence>
<name>A0AAV9NF62_9EURO</name>
<dbReference type="RefSeq" id="XP_064708275.1">
    <property type="nucleotide sequence ID" value="XM_064855615.1"/>
</dbReference>
<dbReference type="InterPro" id="IPR056458">
    <property type="entry name" value="TPR_DOP1_M"/>
</dbReference>
<dbReference type="GO" id="GO:0005829">
    <property type="term" value="C:cytosol"/>
    <property type="evidence" value="ECO:0007669"/>
    <property type="project" value="GOC"/>
</dbReference>
<dbReference type="InterPro" id="IPR056457">
    <property type="entry name" value="DOP1_C"/>
</dbReference>
<evidence type="ECO:0000256" key="3">
    <source>
        <dbReference type="ARBA" id="ARBA00022927"/>
    </source>
</evidence>
<dbReference type="Pfam" id="PF24597">
    <property type="entry name" value="TPR_DOP1_M"/>
    <property type="match status" value="1"/>
</dbReference>
<evidence type="ECO:0000256" key="5">
    <source>
        <dbReference type="ARBA" id="ARBA00023136"/>
    </source>
</evidence>
<organism evidence="10 11">
    <name type="scientific">Exophiala bonariae</name>
    <dbReference type="NCBI Taxonomy" id="1690606"/>
    <lineage>
        <taxon>Eukaryota</taxon>
        <taxon>Fungi</taxon>
        <taxon>Dikarya</taxon>
        <taxon>Ascomycota</taxon>
        <taxon>Pezizomycotina</taxon>
        <taxon>Eurotiomycetes</taxon>
        <taxon>Chaetothyriomycetidae</taxon>
        <taxon>Chaetothyriales</taxon>
        <taxon>Herpotrichiellaceae</taxon>
        <taxon>Exophiala</taxon>
    </lineage>
</organism>
<dbReference type="EMBL" id="JAVRRD010000007">
    <property type="protein sequence ID" value="KAK5056559.1"/>
    <property type="molecule type" value="Genomic_DNA"/>
</dbReference>
<reference evidence="10 11" key="1">
    <citation type="submission" date="2023-08" db="EMBL/GenBank/DDBJ databases">
        <title>Black Yeasts Isolated from many extreme environments.</title>
        <authorList>
            <person name="Coleine C."/>
            <person name="Stajich J.E."/>
            <person name="Selbmann L."/>
        </authorList>
    </citation>
    <scope>NUCLEOTIDE SEQUENCE [LARGE SCALE GENOMIC DNA]</scope>
    <source>
        <strain evidence="10 11">CCFEE 5792</strain>
    </source>
</reference>
<comment type="similarity">
    <text evidence="6">Belongs to the DOP1 family.</text>
</comment>
<evidence type="ECO:0000256" key="6">
    <source>
        <dbReference type="ARBA" id="ARBA00046326"/>
    </source>
</evidence>
<keyword evidence="3" id="KW-0653">Protein transport</keyword>
<keyword evidence="5" id="KW-0472">Membrane</keyword>
<comment type="subcellular location">
    <subcellularLocation>
        <location evidence="1">Golgi apparatus membrane</location>
        <topology evidence="1">Peripheral membrane protein</topology>
    </subcellularLocation>
</comment>
<keyword evidence="4" id="KW-0333">Golgi apparatus</keyword>
<dbReference type="InterPro" id="IPR016024">
    <property type="entry name" value="ARM-type_fold"/>
</dbReference>
<evidence type="ECO:0000256" key="1">
    <source>
        <dbReference type="ARBA" id="ARBA00004395"/>
    </source>
</evidence>
<dbReference type="InterPro" id="IPR040314">
    <property type="entry name" value="DOP1"/>
</dbReference>
<evidence type="ECO:0000259" key="7">
    <source>
        <dbReference type="Pfam" id="PF04118"/>
    </source>
</evidence>
<evidence type="ECO:0000259" key="9">
    <source>
        <dbReference type="Pfam" id="PF24598"/>
    </source>
</evidence>
<evidence type="ECO:0008006" key="12">
    <source>
        <dbReference type="Google" id="ProtNLM"/>
    </source>
</evidence>
<feature type="domain" description="DOP1 N-terminal" evidence="7">
    <location>
        <begin position="6"/>
        <end position="317"/>
    </location>
</feature>
<dbReference type="InterPro" id="IPR007249">
    <property type="entry name" value="DOP1_N"/>
</dbReference>
<proteinExistence type="inferred from homology"/>
<evidence type="ECO:0000256" key="4">
    <source>
        <dbReference type="ARBA" id="ARBA00023034"/>
    </source>
</evidence>
<feature type="domain" description="DOP1-like middle TPR" evidence="8">
    <location>
        <begin position="352"/>
        <end position="548"/>
    </location>
</feature>
<comment type="caution">
    <text evidence="10">The sequence shown here is derived from an EMBL/GenBank/DDBJ whole genome shotgun (WGS) entry which is preliminary data.</text>
</comment>
<dbReference type="GO" id="GO:0006895">
    <property type="term" value="P:Golgi to endosome transport"/>
    <property type="evidence" value="ECO:0007669"/>
    <property type="project" value="InterPro"/>
</dbReference>
<feature type="domain" description="DOP1-like C-terminal" evidence="9">
    <location>
        <begin position="1198"/>
        <end position="1669"/>
    </location>
</feature>
<evidence type="ECO:0000259" key="8">
    <source>
        <dbReference type="Pfam" id="PF24597"/>
    </source>
</evidence>
<dbReference type="SUPFAM" id="SSF48371">
    <property type="entry name" value="ARM repeat"/>
    <property type="match status" value="1"/>
</dbReference>
<dbReference type="GO" id="GO:0000139">
    <property type="term" value="C:Golgi membrane"/>
    <property type="evidence" value="ECO:0007669"/>
    <property type="project" value="UniProtKB-SubCell"/>
</dbReference>
<keyword evidence="2" id="KW-0813">Transport</keyword>
<dbReference type="PANTHER" id="PTHR14042">
    <property type="entry name" value="DOPEY-RELATED"/>
    <property type="match status" value="1"/>
</dbReference>
<dbReference type="GO" id="GO:0015031">
    <property type="term" value="P:protein transport"/>
    <property type="evidence" value="ECO:0007669"/>
    <property type="project" value="UniProtKB-KW"/>
</dbReference>
<dbReference type="GeneID" id="89980237"/>
<dbReference type="Proteomes" id="UP001358417">
    <property type="component" value="Unassembled WGS sequence"/>
</dbReference>